<protein>
    <recommendedName>
        <fullName evidence="3">RNA polymerase sigma factor 70 region 4 type 2 domain-containing protein</fullName>
    </recommendedName>
</protein>
<keyword evidence="2" id="KW-1185">Reference proteome</keyword>
<gene>
    <name evidence="1" type="ORF">PN497_03995</name>
</gene>
<dbReference type="Proteomes" id="UP001211711">
    <property type="component" value="Unassembled WGS sequence"/>
</dbReference>
<dbReference type="EMBL" id="JAQMTI010000057">
    <property type="protein sequence ID" value="MDB9440528.1"/>
    <property type="molecule type" value="Genomic_DNA"/>
</dbReference>
<evidence type="ECO:0008006" key="3">
    <source>
        <dbReference type="Google" id="ProtNLM"/>
    </source>
</evidence>
<dbReference type="RefSeq" id="WP_272109671.1">
    <property type="nucleotide sequence ID" value="NZ_JAQMTI010000057.1"/>
</dbReference>
<comment type="caution">
    <text evidence="1">The sequence shown here is derived from an EMBL/GenBank/DDBJ whole genome shotgun (WGS) entry which is preliminary data.</text>
</comment>
<accession>A0ABT4ZP19</accession>
<dbReference type="SUPFAM" id="SSF88659">
    <property type="entry name" value="Sigma3 and sigma4 domains of RNA polymerase sigma factors"/>
    <property type="match status" value="1"/>
</dbReference>
<evidence type="ECO:0000313" key="1">
    <source>
        <dbReference type="EMBL" id="MDB9440528.1"/>
    </source>
</evidence>
<organism evidence="1 2">
    <name type="scientific">Sphaerospermopsis kisseleviana CS-549</name>
    <dbReference type="NCBI Taxonomy" id="3021783"/>
    <lineage>
        <taxon>Bacteria</taxon>
        <taxon>Bacillati</taxon>
        <taxon>Cyanobacteriota</taxon>
        <taxon>Cyanophyceae</taxon>
        <taxon>Nostocales</taxon>
        <taxon>Aphanizomenonaceae</taxon>
        <taxon>Sphaerospermopsis</taxon>
        <taxon>Sphaerospermopsis kisseleviana</taxon>
    </lineage>
</organism>
<reference evidence="1 2" key="1">
    <citation type="submission" date="2023-01" db="EMBL/GenBank/DDBJ databases">
        <title>Genomes from the Australian National Cyanobacteria Reference Collection.</title>
        <authorList>
            <person name="Willis A."/>
            <person name="Lee E.M.F."/>
        </authorList>
    </citation>
    <scope>NUCLEOTIDE SEQUENCE [LARGE SCALE GENOMIC DNA]</scope>
    <source>
        <strain evidence="1 2">CS-549</strain>
    </source>
</reference>
<proteinExistence type="predicted"/>
<dbReference type="InterPro" id="IPR013324">
    <property type="entry name" value="RNA_pol_sigma_r3/r4-like"/>
</dbReference>
<sequence length="47" mass="5630">MQAILLLVLNGKQWQEISEELKVPLSTASSFYQRRMRKIITYLKKYI</sequence>
<evidence type="ECO:0000313" key="2">
    <source>
        <dbReference type="Proteomes" id="UP001211711"/>
    </source>
</evidence>
<name>A0ABT4ZP19_9CYAN</name>